<evidence type="ECO:0000256" key="4">
    <source>
        <dbReference type="ARBA" id="ARBA00023136"/>
    </source>
</evidence>
<dbReference type="InterPro" id="IPR032805">
    <property type="entry name" value="Wax_synthase_dom"/>
</dbReference>
<keyword evidence="8" id="KW-1185">Reference proteome</keyword>
<proteinExistence type="predicted"/>
<gene>
    <name evidence="7" type="ORF">N7G274_007442</name>
</gene>
<evidence type="ECO:0000256" key="3">
    <source>
        <dbReference type="ARBA" id="ARBA00022989"/>
    </source>
</evidence>
<dbReference type="Proteomes" id="UP001590950">
    <property type="component" value="Unassembled WGS sequence"/>
</dbReference>
<feature type="transmembrane region" description="Helical" evidence="5">
    <location>
        <begin position="54"/>
        <end position="80"/>
    </location>
</feature>
<protein>
    <recommendedName>
        <fullName evidence="6">Wax synthase domain-containing protein</fullName>
    </recommendedName>
</protein>
<name>A0ABR4A5J3_9LECA</name>
<sequence length="262" mass="29283">MDATSSYIHVDPYFHVSNMSIDTPFPPPMPGMPTLLIILRLLPPRLLRSGILAGQIYGLVTSLFLFFTPLAVGLNAIGFLSDEWSPHTWPVFFGNFSAVGERGLRGLWGSWWHHMNRQITVIPGRSLIQAAGIPTSSTLGYVVLTASTFFLSGIIHMGLIPPQPETRLMSANAMRIYVGAFFWAQIPAFGVEMLVSSIMARVMPTVMHWKVTKLLVLVWVAGYLSLTLPLLTVPFREIKYWHYWSVPVSLIRGLAGKGWVTW</sequence>
<feature type="transmembrane region" description="Helical" evidence="5">
    <location>
        <begin position="139"/>
        <end position="159"/>
    </location>
</feature>
<evidence type="ECO:0000256" key="2">
    <source>
        <dbReference type="ARBA" id="ARBA00022692"/>
    </source>
</evidence>
<comment type="subcellular location">
    <subcellularLocation>
        <location evidence="1">Membrane</location>
        <topology evidence="1">Multi-pass membrane protein</topology>
    </subcellularLocation>
</comment>
<feature type="transmembrane region" description="Helical" evidence="5">
    <location>
        <begin position="180"/>
        <end position="202"/>
    </location>
</feature>
<keyword evidence="4 5" id="KW-0472">Membrane</keyword>
<organism evidence="7 8">
    <name type="scientific">Stereocaulon virgatum</name>
    <dbReference type="NCBI Taxonomy" id="373712"/>
    <lineage>
        <taxon>Eukaryota</taxon>
        <taxon>Fungi</taxon>
        <taxon>Dikarya</taxon>
        <taxon>Ascomycota</taxon>
        <taxon>Pezizomycotina</taxon>
        <taxon>Lecanoromycetes</taxon>
        <taxon>OSLEUM clade</taxon>
        <taxon>Lecanoromycetidae</taxon>
        <taxon>Lecanorales</taxon>
        <taxon>Lecanorineae</taxon>
        <taxon>Stereocaulaceae</taxon>
        <taxon>Stereocaulon</taxon>
    </lineage>
</organism>
<evidence type="ECO:0000313" key="7">
    <source>
        <dbReference type="EMBL" id="KAL2040039.1"/>
    </source>
</evidence>
<feature type="transmembrane region" description="Helical" evidence="5">
    <location>
        <begin position="214"/>
        <end position="235"/>
    </location>
</feature>
<feature type="domain" description="Wax synthase" evidence="6">
    <location>
        <begin position="89"/>
        <end position="158"/>
    </location>
</feature>
<evidence type="ECO:0000259" key="6">
    <source>
        <dbReference type="Pfam" id="PF13813"/>
    </source>
</evidence>
<reference evidence="7 8" key="1">
    <citation type="submission" date="2024-09" db="EMBL/GenBank/DDBJ databases">
        <title>Rethinking Asexuality: The Enigmatic Case of Functional Sexual Genes in Lepraria (Stereocaulaceae).</title>
        <authorList>
            <person name="Doellman M."/>
            <person name="Sun Y."/>
            <person name="Barcenas-Pena A."/>
            <person name="Lumbsch H.T."/>
            <person name="Grewe F."/>
        </authorList>
    </citation>
    <scope>NUCLEOTIDE SEQUENCE [LARGE SCALE GENOMIC DNA]</scope>
    <source>
        <strain evidence="7 8">Mercado 3170</strain>
    </source>
</reference>
<accession>A0ABR4A5J3</accession>
<dbReference type="Pfam" id="PF13813">
    <property type="entry name" value="MBOAT_2"/>
    <property type="match status" value="1"/>
</dbReference>
<comment type="caution">
    <text evidence="7">The sequence shown here is derived from an EMBL/GenBank/DDBJ whole genome shotgun (WGS) entry which is preliminary data.</text>
</comment>
<evidence type="ECO:0000256" key="5">
    <source>
        <dbReference type="SAM" id="Phobius"/>
    </source>
</evidence>
<keyword evidence="2 5" id="KW-0812">Transmembrane</keyword>
<keyword evidence="3 5" id="KW-1133">Transmembrane helix</keyword>
<evidence type="ECO:0000256" key="1">
    <source>
        <dbReference type="ARBA" id="ARBA00004141"/>
    </source>
</evidence>
<dbReference type="EMBL" id="JBEFKJ010000023">
    <property type="protein sequence ID" value="KAL2040039.1"/>
    <property type="molecule type" value="Genomic_DNA"/>
</dbReference>
<evidence type="ECO:0000313" key="8">
    <source>
        <dbReference type="Proteomes" id="UP001590950"/>
    </source>
</evidence>